<keyword evidence="4" id="KW-1185">Reference proteome</keyword>
<gene>
    <name evidence="5" type="primary">LOC106177465</name>
</gene>
<proteinExistence type="predicted"/>
<evidence type="ECO:0000256" key="2">
    <source>
        <dbReference type="SAM" id="MobiDB-lite"/>
    </source>
</evidence>
<keyword evidence="1" id="KW-0175">Coiled coil</keyword>
<dbReference type="OrthoDB" id="294251at2759"/>
<evidence type="ECO:0000313" key="5">
    <source>
        <dbReference type="RefSeq" id="XP_013415687.1"/>
    </source>
</evidence>
<feature type="domain" description="Rab-GAP TBC" evidence="3">
    <location>
        <begin position="179"/>
        <end position="387"/>
    </location>
</feature>
<sequence>MLGLVALHVDFKKNDKGIFSRKPKQQSERSEETVVQESAPGWKLFGKVPPKETSPKNPQQISSEYQARQRLLHNKPAERLRKDIEVASTTALILENRPIHLPAKSPEEEQKHRLEYEAMVEAARKKELKEAKQRKKQLQQQLKLEEQLTAAVHVWNTEILPHWDNLKNSKKARDLWWQGVPPCVRGKLWKLAIGNDLNLTQELYEICVSRAKDRIRLMAETGDDNESTTEPASCKEASVELIKLDVSRTFPQLCIFQKGGPYHDLLHSLLGAYACYRPDVGYVQGMSFLAAVLILNMDVADAFICFANLLNKPCQVAFFRVDENVMKAYFSAYEVFFQENLPTLYSHFDNQNLTPDLYIIDWIFTLYSKSLPLDVASRVWDVFCRDGEEFLFRTALGILKLYEDILLNMDFIHLAQFLTKLPENIAASKLFRCIETICMSTDKRKFSQVLTSFKDNRDKESP</sequence>
<organism evidence="4 5">
    <name type="scientific">Lingula anatina</name>
    <name type="common">Brachiopod</name>
    <name type="synonym">Lingula unguis</name>
    <dbReference type="NCBI Taxonomy" id="7574"/>
    <lineage>
        <taxon>Eukaryota</taxon>
        <taxon>Metazoa</taxon>
        <taxon>Spiralia</taxon>
        <taxon>Lophotrochozoa</taxon>
        <taxon>Brachiopoda</taxon>
        <taxon>Linguliformea</taxon>
        <taxon>Lingulata</taxon>
        <taxon>Lingulida</taxon>
        <taxon>Linguloidea</taxon>
        <taxon>Lingulidae</taxon>
        <taxon>Lingula</taxon>
    </lineage>
</organism>
<dbReference type="Pfam" id="PF00566">
    <property type="entry name" value="RabGAP-TBC"/>
    <property type="match status" value="1"/>
</dbReference>
<accession>A0A1S3JZH9</accession>
<dbReference type="SMART" id="SM00164">
    <property type="entry name" value="TBC"/>
    <property type="match status" value="1"/>
</dbReference>
<protein>
    <submittedName>
        <fullName evidence="5">TBC1 domain family member 12 isoform X2</fullName>
    </submittedName>
</protein>
<dbReference type="PANTHER" id="PTHR47219">
    <property type="entry name" value="RAB GTPASE-ACTIVATING PROTEIN 1-LIKE"/>
    <property type="match status" value="1"/>
</dbReference>
<dbReference type="GO" id="GO:0016192">
    <property type="term" value="P:vesicle-mediated transport"/>
    <property type="evidence" value="ECO:0007669"/>
    <property type="project" value="UniProtKB-ARBA"/>
</dbReference>
<evidence type="ECO:0000259" key="3">
    <source>
        <dbReference type="PROSITE" id="PS50086"/>
    </source>
</evidence>
<feature type="coiled-coil region" evidence="1">
    <location>
        <begin position="121"/>
        <end position="148"/>
    </location>
</feature>
<dbReference type="RefSeq" id="XP_013415687.1">
    <property type="nucleotide sequence ID" value="XM_013560233.1"/>
</dbReference>
<dbReference type="Proteomes" id="UP000085678">
    <property type="component" value="Unplaced"/>
</dbReference>
<dbReference type="InterPro" id="IPR050302">
    <property type="entry name" value="Rab_GAP_TBC_domain"/>
</dbReference>
<dbReference type="InterPro" id="IPR035969">
    <property type="entry name" value="Rab-GAP_TBC_sf"/>
</dbReference>
<dbReference type="InterPro" id="IPR000195">
    <property type="entry name" value="Rab-GAP-TBC_dom"/>
</dbReference>
<evidence type="ECO:0000256" key="1">
    <source>
        <dbReference type="SAM" id="Coils"/>
    </source>
</evidence>
<dbReference type="GO" id="GO:0031267">
    <property type="term" value="F:small GTPase binding"/>
    <property type="evidence" value="ECO:0007669"/>
    <property type="project" value="TreeGrafter"/>
</dbReference>
<dbReference type="GO" id="GO:0031410">
    <property type="term" value="C:cytoplasmic vesicle"/>
    <property type="evidence" value="ECO:0007669"/>
    <property type="project" value="UniProtKB-ARBA"/>
</dbReference>
<reference evidence="5" key="1">
    <citation type="submission" date="2025-08" db="UniProtKB">
        <authorList>
            <consortium name="RefSeq"/>
        </authorList>
    </citation>
    <scope>IDENTIFICATION</scope>
    <source>
        <tissue evidence="5">Gonads</tissue>
    </source>
</reference>
<evidence type="ECO:0000313" key="4">
    <source>
        <dbReference type="Proteomes" id="UP000085678"/>
    </source>
</evidence>
<dbReference type="GO" id="GO:0005096">
    <property type="term" value="F:GTPase activator activity"/>
    <property type="evidence" value="ECO:0007669"/>
    <property type="project" value="TreeGrafter"/>
</dbReference>
<dbReference type="GeneID" id="106177465"/>
<dbReference type="AlphaFoldDB" id="A0A1S3JZH9"/>
<dbReference type="Gene3D" id="1.10.8.270">
    <property type="entry name" value="putative rabgap domain of human tbc1 domain family member 14 like domains"/>
    <property type="match status" value="1"/>
</dbReference>
<dbReference type="PROSITE" id="PS50086">
    <property type="entry name" value="TBC_RABGAP"/>
    <property type="match status" value="1"/>
</dbReference>
<dbReference type="FunFam" id="1.10.10.750:FF:000005">
    <property type="entry name" value="TBC1 domain family member 14"/>
    <property type="match status" value="1"/>
</dbReference>
<dbReference type="FunFam" id="1.10.8.270:FF:000008">
    <property type="entry name" value="Putative TBC1 domain family member 14"/>
    <property type="match status" value="1"/>
</dbReference>
<dbReference type="GO" id="GO:0005773">
    <property type="term" value="C:vacuole"/>
    <property type="evidence" value="ECO:0007669"/>
    <property type="project" value="UniProtKB-ARBA"/>
</dbReference>
<dbReference type="PANTHER" id="PTHR47219:SF15">
    <property type="entry name" value="TBC1 DOMAIN FAMILY MEMBER 12 ISOFORM X1"/>
    <property type="match status" value="1"/>
</dbReference>
<dbReference type="SUPFAM" id="SSF47923">
    <property type="entry name" value="Ypt/Rab-GAP domain of gyp1p"/>
    <property type="match status" value="2"/>
</dbReference>
<name>A0A1S3JZH9_LINAN</name>
<dbReference type="FunFam" id="1.10.472.80:FF:000006">
    <property type="entry name" value="TBC1 domain family member 14"/>
    <property type="match status" value="1"/>
</dbReference>
<dbReference type="Gene3D" id="1.10.10.750">
    <property type="entry name" value="Ypt/Rab-GAP domain of gyp1p, domain 1"/>
    <property type="match status" value="1"/>
</dbReference>
<dbReference type="Gene3D" id="1.10.472.80">
    <property type="entry name" value="Ypt/Rab-GAP domain of gyp1p, domain 3"/>
    <property type="match status" value="1"/>
</dbReference>
<feature type="region of interest" description="Disordered" evidence="2">
    <location>
        <begin position="18"/>
        <end position="61"/>
    </location>
</feature>